<dbReference type="PANTHER" id="PTHR28259">
    <property type="entry name" value="FLUORIDE EXPORT PROTEIN 1-RELATED"/>
    <property type="match status" value="1"/>
</dbReference>
<keyword evidence="2 10" id="KW-1003">Cell membrane</keyword>
<comment type="subcellular location">
    <subcellularLocation>
        <location evidence="1 10">Cell membrane</location>
        <topology evidence="1 10">Multi-pass membrane protein</topology>
    </subcellularLocation>
</comment>
<dbReference type="Proteomes" id="UP000249915">
    <property type="component" value="Unassembled WGS sequence"/>
</dbReference>
<dbReference type="GO" id="GO:0046872">
    <property type="term" value="F:metal ion binding"/>
    <property type="evidence" value="ECO:0007669"/>
    <property type="project" value="UniProtKB-KW"/>
</dbReference>
<dbReference type="AlphaFoldDB" id="A0A2V4B2I0"/>
<dbReference type="HAMAP" id="MF_00454">
    <property type="entry name" value="FluC"/>
    <property type="match status" value="1"/>
</dbReference>
<dbReference type="GO" id="GO:0140114">
    <property type="term" value="P:cellular detoxification of fluoride"/>
    <property type="evidence" value="ECO:0007669"/>
    <property type="project" value="UniProtKB-UniRule"/>
</dbReference>
<proteinExistence type="inferred from homology"/>
<organism evidence="11 12">
    <name type="scientific">Prauserella muralis</name>
    <dbReference type="NCBI Taxonomy" id="588067"/>
    <lineage>
        <taxon>Bacteria</taxon>
        <taxon>Bacillati</taxon>
        <taxon>Actinomycetota</taxon>
        <taxon>Actinomycetes</taxon>
        <taxon>Pseudonocardiales</taxon>
        <taxon>Pseudonocardiaceae</taxon>
        <taxon>Prauserella</taxon>
    </lineage>
</organism>
<feature type="transmembrane region" description="Helical" evidence="10">
    <location>
        <begin position="102"/>
        <end position="130"/>
    </location>
</feature>
<feature type="transmembrane region" description="Helical" evidence="10">
    <location>
        <begin position="72"/>
        <end position="90"/>
    </location>
</feature>
<keyword evidence="10" id="KW-0813">Transport</keyword>
<evidence type="ECO:0000256" key="4">
    <source>
        <dbReference type="ARBA" id="ARBA00022989"/>
    </source>
</evidence>
<keyword evidence="10" id="KW-0406">Ion transport</keyword>
<evidence type="ECO:0000313" key="12">
    <source>
        <dbReference type="Proteomes" id="UP000249915"/>
    </source>
</evidence>
<keyword evidence="5 10" id="KW-0472">Membrane</keyword>
<evidence type="ECO:0000313" key="11">
    <source>
        <dbReference type="EMBL" id="PXY28481.1"/>
    </source>
</evidence>
<dbReference type="RefSeq" id="WP_112282485.1">
    <property type="nucleotide sequence ID" value="NZ_MASW01000002.1"/>
</dbReference>
<keyword evidence="6 10" id="KW-0407">Ion channel</keyword>
<comment type="similarity">
    <text evidence="7 10">Belongs to the fluoride channel Fluc/FEX (TC 1.A.43) family.</text>
</comment>
<evidence type="ECO:0000256" key="9">
    <source>
        <dbReference type="ARBA" id="ARBA00049940"/>
    </source>
</evidence>
<name>A0A2V4B2I0_9PSEU</name>
<keyword evidence="12" id="KW-1185">Reference proteome</keyword>
<accession>A0A2V4B2I0</accession>
<gene>
    <name evidence="10" type="primary">fluC</name>
    <name evidence="10" type="synonym">crcB</name>
    <name evidence="11" type="ORF">BAY60_17995</name>
</gene>
<evidence type="ECO:0000256" key="8">
    <source>
        <dbReference type="ARBA" id="ARBA00035585"/>
    </source>
</evidence>
<evidence type="ECO:0000256" key="7">
    <source>
        <dbReference type="ARBA" id="ARBA00035120"/>
    </source>
</evidence>
<keyword evidence="10" id="KW-0479">Metal-binding</keyword>
<evidence type="ECO:0000256" key="5">
    <source>
        <dbReference type="ARBA" id="ARBA00023136"/>
    </source>
</evidence>
<evidence type="ECO:0000256" key="6">
    <source>
        <dbReference type="ARBA" id="ARBA00023303"/>
    </source>
</evidence>
<feature type="binding site" evidence="10">
    <location>
        <position position="80"/>
    </location>
    <ligand>
        <name>Na(+)</name>
        <dbReference type="ChEBI" id="CHEBI:29101"/>
        <note>structural</note>
    </ligand>
</feature>
<keyword evidence="3 10" id="KW-0812">Transmembrane</keyword>
<comment type="caution">
    <text evidence="11">The sequence shown here is derived from an EMBL/GenBank/DDBJ whole genome shotgun (WGS) entry which is preliminary data.</text>
</comment>
<keyword evidence="10" id="KW-0915">Sodium</keyword>
<comment type="activity regulation">
    <text evidence="10">Na(+) is not transported, but it plays an essential structural role and its presence is essential for fluoride channel function.</text>
</comment>
<evidence type="ECO:0000256" key="3">
    <source>
        <dbReference type="ARBA" id="ARBA00022692"/>
    </source>
</evidence>
<evidence type="ECO:0000256" key="10">
    <source>
        <dbReference type="HAMAP-Rule" id="MF_00454"/>
    </source>
</evidence>
<dbReference type="GO" id="GO:0062054">
    <property type="term" value="F:fluoride channel activity"/>
    <property type="evidence" value="ECO:0007669"/>
    <property type="project" value="UniProtKB-UniRule"/>
</dbReference>
<comment type="function">
    <text evidence="9 10">Fluoride-specific ion channel. Important for reducing fluoride concentration in the cell, thus reducing its toxicity.</text>
</comment>
<evidence type="ECO:0000256" key="2">
    <source>
        <dbReference type="ARBA" id="ARBA00022475"/>
    </source>
</evidence>
<reference evidence="11 12" key="1">
    <citation type="submission" date="2016-07" db="EMBL/GenBank/DDBJ databases">
        <title>Draft genome sequence of Prauserella muralis DSM 45305, isolated from a mould-covered wall in an indoor environment.</title>
        <authorList>
            <person name="Ruckert C."/>
            <person name="Albersmeier A."/>
            <person name="Jiang C.-L."/>
            <person name="Jiang Y."/>
            <person name="Kalinowski J."/>
            <person name="Schneider O."/>
            <person name="Winkler A."/>
            <person name="Zotchev S.B."/>
        </authorList>
    </citation>
    <scope>NUCLEOTIDE SEQUENCE [LARGE SCALE GENOMIC DNA]</scope>
    <source>
        <strain evidence="11 12">DSM 45305</strain>
    </source>
</reference>
<keyword evidence="4 10" id="KW-1133">Transmembrane helix</keyword>
<feature type="binding site" evidence="10">
    <location>
        <position position="83"/>
    </location>
    <ligand>
        <name>Na(+)</name>
        <dbReference type="ChEBI" id="CHEBI:29101"/>
        <note>structural</note>
    </ligand>
</feature>
<feature type="transmembrane region" description="Helical" evidence="10">
    <location>
        <begin position="38"/>
        <end position="60"/>
    </location>
</feature>
<dbReference type="EMBL" id="MASW01000002">
    <property type="protein sequence ID" value="PXY28481.1"/>
    <property type="molecule type" value="Genomic_DNA"/>
</dbReference>
<comment type="catalytic activity">
    <reaction evidence="8">
        <text>fluoride(in) = fluoride(out)</text>
        <dbReference type="Rhea" id="RHEA:76159"/>
        <dbReference type="ChEBI" id="CHEBI:17051"/>
    </reaction>
    <physiologicalReaction direction="left-to-right" evidence="8">
        <dbReference type="Rhea" id="RHEA:76160"/>
    </physiologicalReaction>
</comment>
<dbReference type="Pfam" id="PF02537">
    <property type="entry name" value="CRCB"/>
    <property type="match status" value="1"/>
</dbReference>
<dbReference type="PANTHER" id="PTHR28259:SF1">
    <property type="entry name" value="FLUORIDE EXPORT PROTEIN 1-RELATED"/>
    <property type="match status" value="1"/>
</dbReference>
<dbReference type="InterPro" id="IPR003691">
    <property type="entry name" value="FluC"/>
</dbReference>
<evidence type="ECO:0000256" key="1">
    <source>
        <dbReference type="ARBA" id="ARBA00004651"/>
    </source>
</evidence>
<dbReference type="GO" id="GO:0005886">
    <property type="term" value="C:plasma membrane"/>
    <property type="evidence" value="ECO:0007669"/>
    <property type="project" value="UniProtKB-SubCell"/>
</dbReference>
<protein>
    <recommendedName>
        <fullName evidence="10">Fluoride-specific ion channel FluC</fullName>
    </recommendedName>
</protein>
<sequence>MPRTRQWDVLLAIAAGGALGSLARYGLAVGLPHPPGGFAVSTLLANVLGCVLIGVLMVVVTEVARPRRLLRPFAGVGFCGGFTTFSTYVVDAMDSALQGRPGVALLYALGSVLASLTAVLAGIVAARLLLRPRRAGHARARQRQPGGV</sequence>
<dbReference type="OrthoDB" id="4408652at2"/>